<organism evidence="14 15">
    <name type="scientific">Mycetomoellerius zeteki</name>
    <dbReference type="NCBI Taxonomy" id="64791"/>
    <lineage>
        <taxon>Eukaryota</taxon>
        <taxon>Metazoa</taxon>
        <taxon>Ecdysozoa</taxon>
        <taxon>Arthropoda</taxon>
        <taxon>Hexapoda</taxon>
        <taxon>Insecta</taxon>
        <taxon>Pterygota</taxon>
        <taxon>Neoptera</taxon>
        <taxon>Endopterygota</taxon>
        <taxon>Hymenoptera</taxon>
        <taxon>Apocrita</taxon>
        <taxon>Aculeata</taxon>
        <taxon>Formicoidea</taxon>
        <taxon>Formicidae</taxon>
        <taxon>Myrmicinae</taxon>
        <taxon>Mycetomoellerius</taxon>
    </lineage>
</organism>
<evidence type="ECO:0000256" key="3">
    <source>
        <dbReference type="ARBA" id="ARBA00012278"/>
    </source>
</evidence>
<evidence type="ECO:0000256" key="2">
    <source>
        <dbReference type="ARBA" id="ARBA00006214"/>
    </source>
</evidence>
<keyword evidence="8" id="KW-0560">Oxidoreductase</keyword>
<feature type="domain" description="Vitamin K epoxide reductase" evidence="13">
    <location>
        <begin position="9"/>
        <end position="154"/>
    </location>
</feature>
<dbReference type="PANTHER" id="PTHR14519:SF8">
    <property type="entry name" value="VITAMIN K EPOXIDE REDUCTASE COMPLEX SUBUNIT 1"/>
    <property type="match status" value="1"/>
</dbReference>
<evidence type="ECO:0000256" key="7">
    <source>
        <dbReference type="ARBA" id="ARBA00022989"/>
    </source>
</evidence>
<dbReference type="EC" id="1.17.4.4" evidence="3"/>
<evidence type="ECO:0000256" key="10">
    <source>
        <dbReference type="ARBA" id="ARBA00023157"/>
    </source>
</evidence>
<protein>
    <recommendedName>
        <fullName evidence="3">vitamin-K-epoxide reductase (warfarin-sensitive)</fullName>
        <ecNumber evidence="3">1.17.4.4</ecNumber>
    </recommendedName>
</protein>
<evidence type="ECO:0000259" key="13">
    <source>
        <dbReference type="SMART" id="SM00756"/>
    </source>
</evidence>
<accession>A0A151X3R1</accession>
<keyword evidence="7 12" id="KW-1133">Transmembrane helix</keyword>
<evidence type="ECO:0000313" key="15">
    <source>
        <dbReference type="Proteomes" id="UP000075809"/>
    </source>
</evidence>
<gene>
    <name evidence="14" type="ORF">ALC60_06199</name>
</gene>
<evidence type="ECO:0000256" key="9">
    <source>
        <dbReference type="ARBA" id="ARBA00023136"/>
    </source>
</evidence>
<evidence type="ECO:0000256" key="5">
    <source>
        <dbReference type="ARBA" id="ARBA00022719"/>
    </source>
</evidence>
<dbReference type="PANTHER" id="PTHR14519">
    <property type="entry name" value="VITAMIN K EPOXIDE REDUCTASE COMPLEX, SUBUNIT 1"/>
    <property type="match status" value="1"/>
</dbReference>
<keyword evidence="11" id="KW-0676">Redox-active center</keyword>
<dbReference type="Gene3D" id="1.20.1440.130">
    <property type="entry name" value="VKOR domain"/>
    <property type="match status" value="1"/>
</dbReference>
<name>A0A151X3R1_9HYME</name>
<dbReference type="Proteomes" id="UP000075809">
    <property type="component" value="Unassembled WGS sequence"/>
</dbReference>
<keyword evidence="5" id="KW-0874">Quinone</keyword>
<evidence type="ECO:0000256" key="11">
    <source>
        <dbReference type="ARBA" id="ARBA00023284"/>
    </source>
</evidence>
<dbReference type="GO" id="GO:0047057">
    <property type="term" value="F:vitamin-K-epoxide reductase (warfarin-sensitive) activity"/>
    <property type="evidence" value="ECO:0007669"/>
    <property type="project" value="UniProtKB-EC"/>
</dbReference>
<dbReference type="InterPro" id="IPR012932">
    <property type="entry name" value="VKOR"/>
</dbReference>
<feature type="transmembrane region" description="Helical" evidence="12">
    <location>
        <begin position="12"/>
        <end position="31"/>
    </location>
</feature>
<evidence type="ECO:0000256" key="4">
    <source>
        <dbReference type="ARBA" id="ARBA00022692"/>
    </source>
</evidence>
<evidence type="ECO:0000256" key="12">
    <source>
        <dbReference type="SAM" id="Phobius"/>
    </source>
</evidence>
<dbReference type="GO" id="GO:0005789">
    <property type="term" value="C:endoplasmic reticulum membrane"/>
    <property type="evidence" value="ECO:0007669"/>
    <property type="project" value="UniProtKB-SubCell"/>
</dbReference>
<evidence type="ECO:0000313" key="14">
    <source>
        <dbReference type="EMBL" id="KYQ54858.1"/>
    </source>
</evidence>
<feature type="transmembrane region" description="Helical" evidence="12">
    <location>
        <begin position="107"/>
        <end position="126"/>
    </location>
</feature>
<dbReference type="InterPro" id="IPR038354">
    <property type="entry name" value="VKOR_sf"/>
</dbReference>
<keyword evidence="15" id="KW-1185">Reference proteome</keyword>
<dbReference type="InterPro" id="IPR042406">
    <property type="entry name" value="VKORC1/VKORC1L1"/>
</dbReference>
<dbReference type="AlphaFoldDB" id="A0A151X3R1"/>
<dbReference type="STRING" id="64791.A0A151X3R1"/>
<feature type="transmembrane region" description="Helical" evidence="12">
    <location>
        <begin position="82"/>
        <end position="101"/>
    </location>
</feature>
<keyword evidence="9 12" id="KW-0472">Membrane</keyword>
<comment type="similarity">
    <text evidence="2">Belongs to the VKOR family.</text>
</comment>
<evidence type="ECO:0000256" key="1">
    <source>
        <dbReference type="ARBA" id="ARBA00004477"/>
    </source>
</evidence>
<evidence type="ECO:0000256" key="8">
    <source>
        <dbReference type="ARBA" id="ARBA00023002"/>
    </source>
</evidence>
<proteinExistence type="inferred from homology"/>
<dbReference type="GO" id="GO:0042373">
    <property type="term" value="P:vitamin K metabolic process"/>
    <property type="evidence" value="ECO:0007669"/>
    <property type="project" value="InterPro"/>
</dbReference>
<evidence type="ECO:0000256" key="6">
    <source>
        <dbReference type="ARBA" id="ARBA00022824"/>
    </source>
</evidence>
<dbReference type="SMART" id="SM00756">
    <property type="entry name" value="VKc"/>
    <property type="match status" value="1"/>
</dbReference>
<sequence>MTAAGNYALQKFNAGIIFACVLGLVFSYYAYTVEVKKEQNDSYQPLCDISEHISCTKVFMTEYGKGFGLFPKDSVFNISNPIYGLMFYTLITILSMINNYTFSAATVILGIISNILSIYLIHILYLQRDICVVCISMYIINVLNKSLLLRLMLARIPGLFNGGVSSRRLRCKLEVYGTRIGASTPFLLASTLKLLLRDSDDLYVRSGFGGA</sequence>
<keyword evidence="4 12" id="KW-0812">Transmembrane</keyword>
<dbReference type="EMBL" id="KQ982562">
    <property type="protein sequence ID" value="KYQ54858.1"/>
    <property type="molecule type" value="Genomic_DNA"/>
</dbReference>
<dbReference type="Pfam" id="PF07884">
    <property type="entry name" value="VKOR"/>
    <property type="match status" value="1"/>
</dbReference>
<keyword evidence="6" id="KW-0256">Endoplasmic reticulum</keyword>
<dbReference type="GO" id="GO:0048038">
    <property type="term" value="F:quinone binding"/>
    <property type="evidence" value="ECO:0007669"/>
    <property type="project" value="UniProtKB-KW"/>
</dbReference>
<dbReference type="CDD" id="cd12917">
    <property type="entry name" value="VKOR_euk"/>
    <property type="match status" value="1"/>
</dbReference>
<comment type="subcellular location">
    <subcellularLocation>
        <location evidence="1">Endoplasmic reticulum membrane</location>
        <topology evidence="1">Multi-pass membrane protein</topology>
    </subcellularLocation>
</comment>
<keyword evidence="10" id="KW-1015">Disulfide bond</keyword>
<reference evidence="14 15" key="1">
    <citation type="submission" date="2015-09" db="EMBL/GenBank/DDBJ databases">
        <title>Trachymyrmex zeteki WGS genome.</title>
        <authorList>
            <person name="Nygaard S."/>
            <person name="Hu H."/>
            <person name="Boomsma J."/>
            <person name="Zhang G."/>
        </authorList>
    </citation>
    <scope>NUCLEOTIDE SEQUENCE [LARGE SCALE GENOMIC DNA]</scope>
    <source>
        <strain evidence="14">Tzet28-1</strain>
        <tissue evidence="14">Whole body</tissue>
    </source>
</reference>